<comment type="subcellular location">
    <subcellularLocation>
        <location evidence="1">Endomembrane system</location>
        <topology evidence="1">Multi-pass membrane protein</topology>
    </subcellularLocation>
</comment>
<dbReference type="Proteomes" id="UP000070412">
    <property type="component" value="Unassembled WGS sequence"/>
</dbReference>
<dbReference type="Pfam" id="PF10277">
    <property type="entry name" value="Frag1"/>
    <property type="match status" value="1"/>
</dbReference>
<feature type="transmembrane region" description="Helical" evidence="6">
    <location>
        <begin position="258"/>
        <end position="280"/>
    </location>
</feature>
<dbReference type="PANTHER" id="PTHR21324">
    <property type="entry name" value="FASTING-INDUCIBLE INTEGRAL MEMBRANE PROTEIN TM6P1-RELATED"/>
    <property type="match status" value="1"/>
</dbReference>
<dbReference type="InterPro" id="IPR050911">
    <property type="entry name" value="DRAM/TMEM150_Autophagy_Mod"/>
</dbReference>
<keyword evidence="5 6" id="KW-0472">Membrane</keyword>
<feature type="transmembrane region" description="Helical" evidence="6">
    <location>
        <begin position="90"/>
        <end position="110"/>
    </location>
</feature>
<gene>
    <name evidence="8" type="ORF">SSS_6111</name>
</gene>
<evidence type="ECO:0000313" key="9">
    <source>
        <dbReference type="EnsemblMetazoa" id="KAF7492364.1"/>
    </source>
</evidence>
<dbReference type="PANTHER" id="PTHR21324:SF2">
    <property type="entry name" value="EG:22E5.9 PROTEIN"/>
    <property type="match status" value="1"/>
</dbReference>
<name>A0A834R9Q2_SARSC</name>
<dbReference type="EMBL" id="WVUK01000056">
    <property type="protein sequence ID" value="KAF7492364.1"/>
    <property type="molecule type" value="Genomic_DNA"/>
</dbReference>
<comment type="similarity">
    <text evidence="2">Belongs to the DRAM/TMEM150 family.</text>
</comment>
<feature type="transmembrane region" description="Helical" evidence="6">
    <location>
        <begin position="43"/>
        <end position="64"/>
    </location>
</feature>
<organism evidence="8">
    <name type="scientific">Sarcoptes scabiei</name>
    <name type="common">Itch mite</name>
    <name type="synonym">Acarus scabiei</name>
    <dbReference type="NCBI Taxonomy" id="52283"/>
    <lineage>
        <taxon>Eukaryota</taxon>
        <taxon>Metazoa</taxon>
        <taxon>Ecdysozoa</taxon>
        <taxon>Arthropoda</taxon>
        <taxon>Chelicerata</taxon>
        <taxon>Arachnida</taxon>
        <taxon>Acari</taxon>
        <taxon>Acariformes</taxon>
        <taxon>Sarcoptiformes</taxon>
        <taxon>Astigmata</taxon>
        <taxon>Psoroptidia</taxon>
        <taxon>Sarcoptoidea</taxon>
        <taxon>Sarcoptidae</taxon>
        <taxon>Sarcoptinae</taxon>
        <taxon>Sarcoptes</taxon>
    </lineage>
</organism>
<dbReference type="OrthoDB" id="6513383at2759"/>
<feature type="transmembrane region" description="Helical" evidence="6">
    <location>
        <begin position="170"/>
        <end position="190"/>
    </location>
</feature>
<evidence type="ECO:0000313" key="10">
    <source>
        <dbReference type="Proteomes" id="UP000070412"/>
    </source>
</evidence>
<accession>A0A834R9Q2</accession>
<reference evidence="10" key="1">
    <citation type="journal article" date="2020" name="PLoS Negl. Trop. Dis.">
        <title>High-quality nuclear genome for Sarcoptes scabiei-A critical resource for a neglected parasite.</title>
        <authorList>
            <person name="Korhonen P.K."/>
            <person name="Gasser R.B."/>
            <person name="Ma G."/>
            <person name="Wang T."/>
            <person name="Stroehlein A.J."/>
            <person name="Young N.D."/>
            <person name="Ang C.S."/>
            <person name="Fernando D.D."/>
            <person name="Lu H.C."/>
            <person name="Taylor S."/>
            <person name="Reynolds S.L."/>
            <person name="Mofiz E."/>
            <person name="Najaraj S.H."/>
            <person name="Gowda H."/>
            <person name="Madugundu A."/>
            <person name="Renuse S."/>
            <person name="Holt D."/>
            <person name="Pandey A."/>
            <person name="Papenfuss A.T."/>
            <person name="Fischer K."/>
        </authorList>
    </citation>
    <scope>NUCLEOTIDE SEQUENCE [LARGE SCALE GENOMIC DNA]</scope>
</reference>
<keyword evidence="10" id="KW-1185">Reference proteome</keyword>
<evidence type="ECO:0000256" key="5">
    <source>
        <dbReference type="ARBA" id="ARBA00023136"/>
    </source>
</evidence>
<feature type="transmembrane region" description="Helical" evidence="6">
    <location>
        <begin position="145"/>
        <end position="164"/>
    </location>
</feature>
<dbReference type="InterPro" id="IPR019402">
    <property type="entry name" value="CWH43_N"/>
</dbReference>
<evidence type="ECO:0000313" key="8">
    <source>
        <dbReference type="EMBL" id="KAF7492364.1"/>
    </source>
</evidence>
<sequence>MTPVVVSNPIVTIRDENGTEIIATETVSYEFKKRVYNSIKRNLWIAPFLCCFIIPIVCFMPYILAVKFELVHPIWPYVSDTGTHLPVANYFSQILDFIAIFGTIIAWARYKQIKFYLNERLIRRTVETKLEIDEITLRELHRINFVSLFVAMLASIGTIIVGNFRAIESLTIHLIGALLLFNSMTIYMLLTARLCRRLWNFGMIESNPISLTIIAILNLIFMICCFLFSMIASLHYSSIFKFYDHQHRLNWSPEMDGYVWHCFGTVSEWANLLMSSPFYFSLSQRMRSFRDWDRVTF</sequence>
<feature type="transmembrane region" description="Helical" evidence="6">
    <location>
        <begin position="211"/>
        <end position="238"/>
    </location>
</feature>
<evidence type="ECO:0000259" key="7">
    <source>
        <dbReference type="Pfam" id="PF10277"/>
    </source>
</evidence>
<evidence type="ECO:0000256" key="4">
    <source>
        <dbReference type="ARBA" id="ARBA00022989"/>
    </source>
</evidence>
<feature type="domain" description="CWH43-like N-terminal" evidence="7">
    <location>
        <begin position="44"/>
        <end position="281"/>
    </location>
</feature>
<protein>
    <submittedName>
        <fullName evidence="8">DNA damage-regulated autophagy modulator protein 2</fullName>
    </submittedName>
</protein>
<keyword evidence="4 6" id="KW-1133">Transmembrane helix</keyword>
<keyword evidence="3 6" id="KW-0812">Transmembrane</keyword>
<dbReference type="AlphaFoldDB" id="A0A834R9Q2"/>
<evidence type="ECO:0000256" key="6">
    <source>
        <dbReference type="SAM" id="Phobius"/>
    </source>
</evidence>
<evidence type="ECO:0000256" key="2">
    <source>
        <dbReference type="ARBA" id="ARBA00006565"/>
    </source>
</evidence>
<dbReference type="EnsemblMetazoa" id="SSS_6111s_mrna">
    <property type="protein sequence ID" value="KAF7492364.1"/>
    <property type="gene ID" value="SSS_6111"/>
</dbReference>
<reference evidence="8" key="2">
    <citation type="submission" date="2020-01" db="EMBL/GenBank/DDBJ databases">
        <authorList>
            <person name="Korhonen P.K.K."/>
            <person name="Guangxu M.G."/>
            <person name="Wang T.W."/>
            <person name="Stroehlein A.J.S."/>
            <person name="Young N.D."/>
            <person name="Ang C.-S.A."/>
            <person name="Fernando D.W.F."/>
            <person name="Lu H.L."/>
            <person name="Taylor S.T."/>
            <person name="Ehtesham M.E.M."/>
            <person name="Najaraj S.H.N."/>
            <person name="Harsha G.H.G."/>
            <person name="Madugundu A.M."/>
            <person name="Renuse S.R."/>
            <person name="Holt D.H."/>
            <person name="Pandey A.P."/>
            <person name="Papenfuss A.P."/>
            <person name="Gasser R.B.G."/>
            <person name="Fischer K.F."/>
        </authorList>
    </citation>
    <scope>NUCLEOTIDE SEQUENCE</scope>
    <source>
        <strain evidence="8">SSS_KF_BRIS2020</strain>
    </source>
</reference>
<proteinExistence type="inferred from homology"/>
<evidence type="ECO:0000256" key="3">
    <source>
        <dbReference type="ARBA" id="ARBA00022692"/>
    </source>
</evidence>
<reference evidence="9" key="3">
    <citation type="submission" date="2022-06" db="UniProtKB">
        <authorList>
            <consortium name="EnsemblMetazoa"/>
        </authorList>
    </citation>
    <scope>IDENTIFICATION</scope>
</reference>
<evidence type="ECO:0000256" key="1">
    <source>
        <dbReference type="ARBA" id="ARBA00004127"/>
    </source>
</evidence>
<dbReference type="GO" id="GO:0012505">
    <property type="term" value="C:endomembrane system"/>
    <property type="evidence" value="ECO:0007669"/>
    <property type="project" value="UniProtKB-SubCell"/>
</dbReference>